<accession>A0A2Z5G5A2</accession>
<dbReference type="Proteomes" id="UP000253606">
    <property type="component" value="Chromosome"/>
</dbReference>
<organism evidence="1 2">
    <name type="scientific">Acidisarcina polymorpha</name>
    <dbReference type="NCBI Taxonomy" id="2211140"/>
    <lineage>
        <taxon>Bacteria</taxon>
        <taxon>Pseudomonadati</taxon>
        <taxon>Acidobacteriota</taxon>
        <taxon>Terriglobia</taxon>
        <taxon>Terriglobales</taxon>
        <taxon>Acidobacteriaceae</taxon>
        <taxon>Acidisarcina</taxon>
    </lineage>
</organism>
<keyword evidence="2" id="KW-1185">Reference proteome</keyword>
<protein>
    <submittedName>
        <fullName evidence="1">Uncharacterized protein</fullName>
    </submittedName>
</protein>
<dbReference type="KEGG" id="abas:ACPOL_4454"/>
<gene>
    <name evidence="1" type="ORF">ACPOL_4454</name>
</gene>
<proteinExistence type="predicted"/>
<dbReference type="EMBL" id="CP030840">
    <property type="protein sequence ID" value="AXC13726.1"/>
    <property type="molecule type" value="Genomic_DNA"/>
</dbReference>
<evidence type="ECO:0000313" key="1">
    <source>
        <dbReference type="EMBL" id="AXC13726.1"/>
    </source>
</evidence>
<reference evidence="1 2" key="1">
    <citation type="journal article" date="2018" name="Front. Microbiol.">
        <title>Hydrolytic Capabilities as a Key to Environmental Success: Chitinolytic and Cellulolytic Acidobacteria From Acidic Sub-arctic Soils and Boreal Peatlands.</title>
        <authorList>
            <person name="Belova S.E."/>
            <person name="Ravin N.V."/>
            <person name="Pankratov T.A."/>
            <person name="Rakitin A.L."/>
            <person name="Ivanova A.A."/>
            <person name="Beletsky A.V."/>
            <person name="Mardanov A.V."/>
            <person name="Sinninghe Damste J.S."/>
            <person name="Dedysh S.N."/>
        </authorList>
    </citation>
    <scope>NUCLEOTIDE SEQUENCE [LARGE SCALE GENOMIC DNA]</scope>
    <source>
        <strain evidence="1 2">SBC82</strain>
    </source>
</reference>
<dbReference type="AlphaFoldDB" id="A0A2Z5G5A2"/>
<name>A0A2Z5G5A2_9BACT</name>
<evidence type="ECO:0000313" key="2">
    <source>
        <dbReference type="Proteomes" id="UP000253606"/>
    </source>
</evidence>
<sequence length="430" mass="46789">MGPIRQNYSSRTPLRGAGPREAFYFREMKRQERDSVYIVSRMNLRLSTSTLVLAGFLSAMPLWCQSKQQAVINVDLKPLGAAPDLFTDQSDSKYSQRGVIGVFWVNRDRVAVAFSTTRRWSDKEERQPLQIRLIIFDPSGKQLNQRDWNFGGEGPAGDSTLDLAPGPENTILAIHDSATPPAPGAIPEGNFIQVLKPDTSLEQNFYVPATSVAITGIAVGPGLPIQTFYADKHSSLTWWSGNPLQPGPKLDIPHASGQILVGPATAARPVCADPNACTAIRVFRPGQPDWFFRNTNADLVPSGLVFLDGNSLLVDLLHLDGKGERMLLAHPDGTQTPLPDLPKAQTRLTITGVSANARRFSIDASTDASTCKPINFFCKQVAKAYVIDTAANKIVLEENLSLNGAQSALSPDGTQLAIFDKDKLAIYPVP</sequence>